<dbReference type="EMBL" id="BAUU01000030">
    <property type="protein sequence ID" value="GAE32168.1"/>
    <property type="molecule type" value="Genomic_DNA"/>
</dbReference>
<dbReference type="Proteomes" id="UP000018895">
    <property type="component" value="Unassembled WGS sequence"/>
</dbReference>
<gene>
    <name evidence="1" type="ORF">JCM9152_3689</name>
</gene>
<dbReference type="PANTHER" id="PTHR43649">
    <property type="entry name" value="ARABINOSE-BINDING PROTEIN-RELATED"/>
    <property type="match status" value="1"/>
</dbReference>
<dbReference type="Gene3D" id="3.40.190.10">
    <property type="entry name" value="Periplasmic binding protein-like II"/>
    <property type="match status" value="2"/>
</dbReference>
<dbReference type="InterPro" id="IPR006059">
    <property type="entry name" value="SBP"/>
</dbReference>
<protein>
    <submittedName>
        <fullName evidence="1">Extracellular solute-binding protein</fullName>
    </submittedName>
</protein>
<accession>W4QKJ9</accession>
<evidence type="ECO:0000313" key="1">
    <source>
        <dbReference type="EMBL" id="GAE32168.1"/>
    </source>
</evidence>
<dbReference type="PANTHER" id="PTHR43649:SF12">
    <property type="entry name" value="DIACETYLCHITOBIOSE BINDING PROTEIN DASA"/>
    <property type="match status" value="1"/>
</dbReference>
<dbReference type="SUPFAM" id="SSF53850">
    <property type="entry name" value="Periplasmic binding protein-like II"/>
    <property type="match status" value="1"/>
</dbReference>
<comment type="caution">
    <text evidence="1">The sequence shown here is derived from an EMBL/GenBank/DDBJ whole genome shotgun (WGS) entry which is preliminary data.</text>
</comment>
<organism evidence="1 2">
    <name type="scientific">Halalkalibacter hemicellulosilyticusJCM 9152</name>
    <dbReference type="NCBI Taxonomy" id="1236971"/>
    <lineage>
        <taxon>Bacteria</taxon>
        <taxon>Bacillati</taxon>
        <taxon>Bacillota</taxon>
        <taxon>Bacilli</taxon>
        <taxon>Bacillales</taxon>
        <taxon>Bacillaceae</taxon>
        <taxon>Halalkalibacter</taxon>
    </lineage>
</organism>
<dbReference type="AlphaFoldDB" id="W4QKJ9"/>
<dbReference type="RefSeq" id="WP_369384578.1">
    <property type="nucleotide sequence ID" value="NZ_BAUU01000030.1"/>
</dbReference>
<evidence type="ECO:0000313" key="2">
    <source>
        <dbReference type="Proteomes" id="UP000018895"/>
    </source>
</evidence>
<name>W4QKJ9_9BACI</name>
<sequence>MWVKLNKAGFLLTVLFMIPILSTCEQGMEAGDDSVLGGDQEEMNDQHPGLTKYSPSIEIHLVRETSESLENLLNELPGETLDDNRWSRLYEQVLGIEVKYDWKAKGDLYHRKLGAVLASGNLPDVAKVSAQQLRQLNSAGLIQDLSSVYETYATPFTKEIMNQEGSGPFEAAIIDGNLMGIPEIESSIERAQFIWIRTDWLETLKLDPPTTMDDVLEISKAFTNDDPNQSGEDDTLGLAITQHLWDPVLGITGFMAGYGAYPTIWVEDEQGELVFGGVQPEVKVGLKALQEMYYDGQLDNEFMFKDGMKVESQVEKGKIGMFYGEQWASFVAGTSRLDDESAQWQAYPIVSHSERLPKVPLKFSTDHFLVVKEGYDYPEAIIKMINLHLEKNWGETAEYEVYYSTPFPAWRVSPVTPYPALKNLEAYRQLEHARLSGDYSNLKPEARAIQKNIDNYN</sequence>
<dbReference type="Pfam" id="PF01547">
    <property type="entry name" value="SBP_bac_1"/>
    <property type="match status" value="1"/>
</dbReference>
<keyword evidence="2" id="KW-1185">Reference proteome</keyword>
<proteinExistence type="predicted"/>
<dbReference type="InterPro" id="IPR050490">
    <property type="entry name" value="Bact_solute-bd_prot1"/>
</dbReference>
<reference evidence="1" key="1">
    <citation type="journal article" date="2014" name="Genome Announc.">
        <title>Draft Genome Sequences of Three Alkaliphilic Bacillus Strains, Bacillus wakoensis JCM 9140T, Bacillus akibai JCM 9157T, and Bacillus hemicellulosilyticus JCM 9152T.</title>
        <authorList>
            <person name="Yuki M."/>
            <person name="Oshima K."/>
            <person name="Suda W."/>
            <person name="Oshida Y."/>
            <person name="Kitamura K."/>
            <person name="Iida T."/>
            <person name="Hattori M."/>
            <person name="Ohkuma M."/>
        </authorList>
    </citation>
    <scope>NUCLEOTIDE SEQUENCE [LARGE SCALE GENOMIC DNA]</scope>
    <source>
        <strain evidence="1">JCM 9152</strain>
    </source>
</reference>
<dbReference type="STRING" id="1236971.JCM9152_3689"/>